<organism evidence="1 2">
    <name type="scientific">Ancylostoma duodenale</name>
    <dbReference type="NCBI Taxonomy" id="51022"/>
    <lineage>
        <taxon>Eukaryota</taxon>
        <taxon>Metazoa</taxon>
        <taxon>Ecdysozoa</taxon>
        <taxon>Nematoda</taxon>
        <taxon>Chromadorea</taxon>
        <taxon>Rhabditida</taxon>
        <taxon>Rhabditina</taxon>
        <taxon>Rhabditomorpha</taxon>
        <taxon>Strongyloidea</taxon>
        <taxon>Ancylostomatidae</taxon>
        <taxon>Ancylostomatinae</taxon>
        <taxon>Ancylostoma</taxon>
    </lineage>
</organism>
<dbReference type="EMBL" id="KN753339">
    <property type="protein sequence ID" value="KIH49464.1"/>
    <property type="molecule type" value="Genomic_DNA"/>
</dbReference>
<accession>A0A0C2FS21</accession>
<dbReference type="AlphaFoldDB" id="A0A0C2FS21"/>
<protein>
    <submittedName>
        <fullName evidence="1">Uncharacterized protein</fullName>
    </submittedName>
</protein>
<keyword evidence="2" id="KW-1185">Reference proteome</keyword>
<evidence type="ECO:0000313" key="1">
    <source>
        <dbReference type="EMBL" id="KIH49464.1"/>
    </source>
</evidence>
<evidence type="ECO:0000313" key="2">
    <source>
        <dbReference type="Proteomes" id="UP000054047"/>
    </source>
</evidence>
<name>A0A0C2FS21_9BILA</name>
<reference evidence="1 2" key="1">
    <citation type="submission" date="2013-12" db="EMBL/GenBank/DDBJ databases">
        <title>Draft genome of the parsitic nematode Ancylostoma duodenale.</title>
        <authorList>
            <person name="Mitreva M."/>
        </authorList>
    </citation>
    <scope>NUCLEOTIDE SEQUENCE [LARGE SCALE GENOMIC DNA]</scope>
    <source>
        <strain evidence="1 2">Zhejiang</strain>
    </source>
</reference>
<gene>
    <name evidence="1" type="ORF">ANCDUO_20461</name>
</gene>
<dbReference type="Proteomes" id="UP000054047">
    <property type="component" value="Unassembled WGS sequence"/>
</dbReference>
<sequence length="28" mass="3438">MQSNKRLSLKKLMKKWQLSIQRLTAIYM</sequence>
<proteinExistence type="predicted"/>